<dbReference type="PANTHER" id="PTHR38103">
    <property type="entry name" value="RECOMBINATION-ASSOCIATED PROTEIN RDGC"/>
    <property type="match status" value="1"/>
</dbReference>
<gene>
    <name evidence="6" type="primary">rdgC</name>
    <name evidence="7" type="ORF">GZ78_18375</name>
</gene>
<evidence type="ECO:0000313" key="7">
    <source>
        <dbReference type="EMBL" id="KEQ16672.1"/>
    </source>
</evidence>
<dbReference type="NCBIfam" id="NF001464">
    <property type="entry name" value="PRK00321.1-5"/>
    <property type="match status" value="1"/>
</dbReference>
<comment type="caution">
    <text evidence="7">The sequence shown here is derived from an EMBL/GenBank/DDBJ whole genome shotgun (WGS) entry which is preliminary data.</text>
</comment>
<keyword evidence="5 6" id="KW-0233">DNA recombination</keyword>
<evidence type="ECO:0000256" key="3">
    <source>
        <dbReference type="ARBA" id="ARBA00022296"/>
    </source>
</evidence>
<evidence type="ECO:0000256" key="1">
    <source>
        <dbReference type="ARBA" id="ARBA00004453"/>
    </source>
</evidence>
<dbReference type="EMBL" id="JOKH01000004">
    <property type="protein sequence ID" value="KEQ16672.1"/>
    <property type="molecule type" value="Genomic_DNA"/>
</dbReference>
<evidence type="ECO:0000256" key="6">
    <source>
        <dbReference type="HAMAP-Rule" id="MF_00194"/>
    </source>
</evidence>
<dbReference type="Pfam" id="PF04381">
    <property type="entry name" value="RdgC"/>
    <property type="match status" value="1"/>
</dbReference>
<comment type="function">
    <text evidence="6">May be involved in recombination.</text>
</comment>
<dbReference type="NCBIfam" id="NF001462">
    <property type="entry name" value="PRK00321.1-3"/>
    <property type="match status" value="1"/>
</dbReference>
<dbReference type="InterPro" id="IPR007476">
    <property type="entry name" value="RdgC"/>
</dbReference>
<dbReference type="GO" id="GO:0000018">
    <property type="term" value="P:regulation of DNA recombination"/>
    <property type="evidence" value="ECO:0007669"/>
    <property type="project" value="TreeGrafter"/>
</dbReference>
<evidence type="ECO:0000313" key="8">
    <source>
        <dbReference type="Proteomes" id="UP000028073"/>
    </source>
</evidence>
<organism evidence="7 8">
    <name type="scientific">Endozoicomonas numazuensis</name>
    <dbReference type="NCBI Taxonomy" id="1137799"/>
    <lineage>
        <taxon>Bacteria</taxon>
        <taxon>Pseudomonadati</taxon>
        <taxon>Pseudomonadota</taxon>
        <taxon>Gammaproteobacteria</taxon>
        <taxon>Oceanospirillales</taxon>
        <taxon>Endozoicomonadaceae</taxon>
        <taxon>Endozoicomonas</taxon>
    </lineage>
</organism>
<dbReference type="RefSeq" id="WP_034839482.1">
    <property type="nucleotide sequence ID" value="NZ_JOKH01000004.1"/>
</dbReference>
<name>A0A081NDZ9_9GAMM</name>
<keyword evidence="8" id="KW-1185">Reference proteome</keyword>
<dbReference type="HAMAP" id="MF_00194">
    <property type="entry name" value="RdgC"/>
    <property type="match status" value="1"/>
</dbReference>
<dbReference type="STRING" id="1137799.GZ78_18375"/>
<dbReference type="GO" id="GO:0005737">
    <property type="term" value="C:cytoplasm"/>
    <property type="evidence" value="ECO:0007669"/>
    <property type="project" value="UniProtKB-UniRule"/>
</dbReference>
<dbReference type="AlphaFoldDB" id="A0A081NDZ9"/>
<evidence type="ECO:0000256" key="2">
    <source>
        <dbReference type="ARBA" id="ARBA00008657"/>
    </source>
</evidence>
<keyword evidence="4 6" id="KW-0963">Cytoplasm</keyword>
<evidence type="ECO:0000256" key="5">
    <source>
        <dbReference type="ARBA" id="ARBA00023172"/>
    </source>
</evidence>
<sequence length="307" mass="34656">MWFKNLIFYRFTKPFEWTSKELEEKLTEKRFSGCGSQDISSFGWVPPLGRHGDMLTHASGDFVMICAKKEEKILPASVIKDALEEKVETIEQEEQREVFSKEKKALKDDILMELLPRAFTKHQKTLAYLDTKEGWLVVDASSFKKAEELTSCLRECLGSLPIINPPLKNLPSAPMTQWLSENPTVPAPFLLGDECDLREPGDEGGQINVRKQELITEEIQAHLEGGMQVSKLALQWDEAQTFVLSDDLIVRKLKFTEMIQDQLDEVEAETAAEQFDADFAVMSLSLRKLINDLVEALGGLSDVSAEA</sequence>
<dbReference type="GO" id="GO:0003690">
    <property type="term" value="F:double-stranded DNA binding"/>
    <property type="evidence" value="ECO:0007669"/>
    <property type="project" value="TreeGrafter"/>
</dbReference>
<comment type="similarity">
    <text evidence="2 6">Belongs to the RdgC family.</text>
</comment>
<reference evidence="7 8" key="1">
    <citation type="submission" date="2014-06" db="EMBL/GenBank/DDBJ databases">
        <title>Whole Genome Sequences of Three Symbiotic Endozoicomonas Bacteria.</title>
        <authorList>
            <person name="Neave M.J."/>
            <person name="Apprill A."/>
            <person name="Voolstra C.R."/>
        </authorList>
    </citation>
    <scope>NUCLEOTIDE SEQUENCE [LARGE SCALE GENOMIC DNA]</scope>
    <source>
        <strain evidence="7 8">DSM 25634</strain>
    </source>
</reference>
<dbReference type="GO" id="GO:0006310">
    <property type="term" value="P:DNA recombination"/>
    <property type="evidence" value="ECO:0007669"/>
    <property type="project" value="UniProtKB-UniRule"/>
</dbReference>
<dbReference type="eggNOG" id="COG2974">
    <property type="taxonomic scope" value="Bacteria"/>
</dbReference>
<evidence type="ECO:0000256" key="4">
    <source>
        <dbReference type="ARBA" id="ARBA00022490"/>
    </source>
</evidence>
<comment type="subcellular location">
    <subcellularLocation>
        <location evidence="1 6">Cytoplasm</location>
        <location evidence="1 6">Nucleoid</location>
    </subcellularLocation>
</comment>
<accession>A0A081NDZ9</accession>
<dbReference type="Proteomes" id="UP000028073">
    <property type="component" value="Unassembled WGS sequence"/>
</dbReference>
<proteinExistence type="inferred from homology"/>
<protein>
    <recommendedName>
        <fullName evidence="3 6">Recombination-associated protein RdgC</fullName>
    </recommendedName>
</protein>
<dbReference type="GO" id="GO:0043590">
    <property type="term" value="C:bacterial nucleoid"/>
    <property type="evidence" value="ECO:0007669"/>
    <property type="project" value="TreeGrafter"/>
</dbReference>
<dbReference type="PANTHER" id="PTHR38103:SF1">
    <property type="entry name" value="RECOMBINATION-ASSOCIATED PROTEIN RDGC"/>
    <property type="match status" value="1"/>
</dbReference>
<dbReference type="OrthoDB" id="5290530at2"/>